<evidence type="ECO:0000256" key="1">
    <source>
        <dbReference type="ARBA" id="ARBA00004953"/>
    </source>
</evidence>
<dbReference type="PANTHER" id="PTHR45790">
    <property type="entry name" value="SIROHEME SYNTHASE-RELATED"/>
    <property type="match status" value="1"/>
</dbReference>
<dbReference type="Proteomes" id="UP000313645">
    <property type="component" value="Unassembled WGS sequence"/>
</dbReference>
<protein>
    <recommendedName>
        <fullName evidence="3">uroporphyrinogen-III C-methyltransferase</fullName>
        <ecNumber evidence="3">2.1.1.107</ecNumber>
    </recommendedName>
</protein>
<evidence type="ECO:0000313" key="13">
    <source>
        <dbReference type="Proteomes" id="UP000313645"/>
    </source>
</evidence>
<dbReference type="Gene3D" id="3.40.1010.10">
    <property type="entry name" value="Cobalt-precorrin-4 Transmethylase, Domain 1"/>
    <property type="match status" value="1"/>
</dbReference>
<dbReference type="Pfam" id="PF00590">
    <property type="entry name" value="TP_methylase"/>
    <property type="match status" value="1"/>
</dbReference>
<evidence type="ECO:0000313" key="12">
    <source>
        <dbReference type="EMBL" id="TBW54760.1"/>
    </source>
</evidence>
<dbReference type="EMBL" id="SJDL01000019">
    <property type="protein sequence ID" value="TBW54760.1"/>
    <property type="molecule type" value="Genomic_DNA"/>
</dbReference>
<comment type="pathway">
    <text evidence="8">Porphyrin-containing compound metabolism; siroheme biosynthesis; precorrin-2 from uroporphyrinogen III: step 1/1.</text>
</comment>
<dbReference type="NCBIfam" id="TIGR01469">
    <property type="entry name" value="cobA_cysG_Cterm"/>
    <property type="match status" value="1"/>
</dbReference>
<accession>A0ABY1ZL27</accession>
<evidence type="ECO:0000256" key="4">
    <source>
        <dbReference type="ARBA" id="ARBA00022603"/>
    </source>
</evidence>
<evidence type="ECO:0000256" key="9">
    <source>
        <dbReference type="RuleBase" id="RU003960"/>
    </source>
</evidence>
<reference evidence="12 13" key="1">
    <citation type="submission" date="2019-02" db="EMBL/GenBank/DDBJ databases">
        <title>Marinobacter halodurans sp. nov., a marine bacterium isolated from sea tidal flat.</title>
        <authorList>
            <person name="Yoo Y."/>
            <person name="Lee D.W."/>
            <person name="Kim B.S."/>
            <person name="Kim J.-J."/>
        </authorList>
    </citation>
    <scope>NUCLEOTIDE SEQUENCE [LARGE SCALE GENOMIC DNA]</scope>
    <source>
        <strain evidence="12 13">YJ-S3-2</strain>
    </source>
</reference>
<dbReference type="InterPro" id="IPR000878">
    <property type="entry name" value="4pyrrol_Mease"/>
</dbReference>
<evidence type="ECO:0000256" key="6">
    <source>
        <dbReference type="ARBA" id="ARBA00022691"/>
    </source>
</evidence>
<dbReference type="SUPFAM" id="SSF75615">
    <property type="entry name" value="Siroheme synthase middle domains-like"/>
    <property type="match status" value="1"/>
</dbReference>
<dbReference type="Gene3D" id="3.30.950.10">
    <property type="entry name" value="Methyltransferase, Cobalt-precorrin-4 Transmethylase, Domain 2"/>
    <property type="match status" value="1"/>
</dbReference>
<evidence type="ECO:0000256" key="7">
    <source>
        <dbReference type="ARBA" id="ARBA00023244"/>
    </source>
</evidence>
<dbReference type="PIRSF" id="PIRSF036426">
    <property type="entry name" value="Sirohaem_synth"/>
    <property type="match status" value="1"/>
</dbReference>
<evidence type="ECO:0000256" key="3">
    <source>
        <dbReference type="ARBA" id="ARBA00012162"/>
    </source>
</evidence>
<keyword evidence="4 9" id="KW-0489">Methyltransferase</keyword>
<dbReference type="InterPro" id="IPR035996">
    <property type="entry name" value="4pyrrol_Methylase_sf"/>
</dbReference>
<dbReference type="CDD" id="cd11642">
    <property type="entry name" value="SUMT"/>
    <property type="match status" value="1"/>
</dbReference>
<dbReference type="InterPro" id="IPR006366">
    <property type="entry name" value="CobA/CysG_C"/>
</dbReference>
<dbReference type="NCBIfam" id="NF004790">
    <property type="entry name" value="PRK06136.1"/>
    <property type="match status" value="1"/>
</dbReference>
<dbReference type="SUPFAM" id="SSF53790">
    <property type="entry name" value="Tetrapyrrole methylase"/>
    <property type="match status" value="1"/>
</dbReference>
<evidence type="ECO:0000256" key="8">
    <source>
        <dbReference type="ARBA" id="ARBA00025705"/>
    </source>
</evidence>
<dbReference type="GO" id="GO:0004851">
    <property type="term" value="F:uroporphyrin-III C-methyltransferase activity"/>
    <property type="evidence" value="ECO:0007669"/>
    <property type="project" value="UniProtKB-EC"/>
</dbReference>
<proteinExistence type="inferred from homology"/>
<dbReference type="PANTHER" id="PTHR45790:SF1">
    <property type="entry name" value="SIROHEME SYNTHASE"/>
    <property type="match status" value="1"/>
</dbReference>
<evidence type="ECO:0000259" key="11">
    <source>
        <dbReference type="Pfam" id="PF10414"/>
    </source>
</evidence>
<feature type="domain" description="Tetrapyrrole methylase" evidence="10">
    <location>
        <begin position="214"/>
        <end position="423"/>
    </location>
</feature>
<name>A0ABY1ZL27_9GAMM</name>
<dbReference type="PROSITE" id="PS00840">
    <property type="entry name" value="SUMT_2"/>
    <property type="match status" value="1"/>
</dbReference>
<comment type="similarity">
    <text evidence="2 9">Belongs to the precorrin methyltransferase family.</text>
</comment>
<keyword evidence="6" id="KW-0949">S-adenosyl-L-methionine</keyword>
<dbReference type="PROSITE" id="PS00839">
    <property type="entry name" value="SUMT_1"/>
    <property type="match status" value="1"/>
</dbReference>
<gene>
    <name evidence="12" type="primary">cobA</name>
    <name evidence="12" type="ORF">EZI54_12890</name>
</gene>
<dbReference type="RefSeq" id="WP_131482298.1">
    <property type="nucleotide sequence ID" value="NZ_SJDL01000019.1"/>
</dbReference>
<dbReference type="InterPro" id="IPR012409">
    <property type="entry name" value="Sirohaem_synth"/>
</dbReference>
<dbReference type="InterPro" id="IPR003043">
    <property type="entry name" value="Uropor_MeTrfase_CS"/>
</dbReference>
<dbReference type="InterPro" id="IPR014777">
    <property type="entry name" value="4pyrrole_Mease_sub1"/>
</dbReference>
<sequence length="456" mass="49460">MSLTVSLRIDQPVVGCLGSGPRLLAKARYCADQGARVIWLGHESLPDEAPASSECRPKPASDAVLSSDEFGLILIDTGDAGDDERWLSRIATDLPVWMPGHHPRARVQFPATVQRGPLRITVDTGGRWPTVANWLRQRLDTLLPEGLADVLQSMLNKGDLNRVLGTPHQRRSFWYRLLDGPLVSRAHQMSGEAVNAELDEALSLAEGRGPQGEVFLVGAGPGDPDLLTLKALRVIAQADVVLYDRLVSREILNRVRADAEMIHVGKQRSKHTVPQEEINQRLVELAQQGHTVVRLKGGDPFIFGRGGEEIETLAEAGVPFQVVPGITAASGCAAYAGIPLTHRDHAQSVRFVTGHLKNDTCDLPWRDFVQSNQTLVFYMGLVGLPVIARELVAHGMAPSMPVALVSKGTTPDQVVVTGTIETIADRVAASEVKAPTLIIIGDVVSLREKLDWIGAR</sequence>
<keyword evidence="5 9" id="KW-0808">Transferase</keyword>
<keyword evidence="7" id="KW-0627">Porphyrin biosynthesis</keyword>
<dbReference type="NCBIfam" id="NF007922">
    <property type="entry name" value="PRK10637.1"/>
    <property type="match status" value="1"/>
</dbReference>
<dbReference type="Gene3D" id="3.30.160.110">
    <property type="entry name" value="Siroheme synthase, domain 2"/>
    <property type="match status" value="1"/>
</dbReference>
<dbReference type="GO" id="GO:0032259">
    <property type="term" value="P:methylation"/>
    <property type="evidence" value="ECO:0007669"/>
    <property type="project" value="UniProtKB-KW"/>
</dbReference>
<keyword evidence="13" id="KW-1185">Reference proteome</keyword>
<comment type="caution">
    <text evidence="12">The sequence shown here is derived from an EMBL/GenBank/DDBJ whole genome shotgun (WGS) entry which is preliminary data.</text>
</comment>
<dbReference type="InterPro" id="IPR014776">
    <property type="entry name" value="4pyrrole_Mease_sub2"/>
</dbReference>
<comment type="pathway">
    <text evidence="1">Cofactor biosynthesis; adenosylcobalamin biosynthesis.</text>
</comment>
<evidence type="ECO:0000256" key="5">
    <source>
        <dbReference type="ARBA" id="ARBA00022679"/>
    </source>
</evidence>
<dbReference type="InterPro" id="IPR050161">
    <property type="entry name" value="Siro_Cobalamin_biosynth"/>
</dbReference>
<organism evidence="12 13">
    <name type="scientific">Marinobacter halodurans</name>
    <dbReference type="NCBI Taxonomy" id="2528979"/>
    <lineage>
        <taxon>Bacteria</taxon>
        <taxon>Pseudomonadati</taxon>
        <taxon>Pseudomonadota</taxon>
        <taxon>Gammaproteobacteria</taxon>
        <taxon>Pseudomonadales</taxon>
        <taxon>Marinobacteraceae</taxon>
        <taxon>Marinobacter</taxon>
    </lineage>
</organism>
<evidence type="ECO:0000259" key="10">
    <source>
        <dbReference type="Pfam" id="PF00590"/>
    </source>
</evidence>
<evidence type="ECO:0000256" key="2">
    <source>
        <dbReference type="ARBA" id="ARBA00005879"/>
    </source>
</evidence>
<dbReference type="InterPro" id="IPR019478">
    <property type="entry name" value="Sirohaem_synthase_dimer_dom"/>
</dbReference>
<feature type="domain" description="Sirohaem synthase dimerisation" evidence="11">
    <location>
        <begin position="162"/>
        <end position="202"/>
    </location>
</feature>
<dbReference type="Pfam" id="PF10414">
    <property type="entry name" value="CysG_dimeriser"/>
    <property type="match status" value="1"/>
</dbReference>
<dbReference type="EC" id="2.1.1.107" evidence="3"/>